<reference evidence="4" key="1">
    <citation type="journal article" date="2014" name="Front. Microbiol.">
        <title>High frequency of phylogenetically diverse reductive dehalogenase-homologous genes in deep subseafloor sedimentary metagenomes.</title>
        <authorList>
            <person name="Kawai M."/>
            <person name="Futagami T."/>
            <person name="Toyoda A."/>
            <person name="Takaki Y."/>
            <person name="Nishi S."/>
            <person name="Hori S."/>
            <person name="Arai W."/>
            <person name="Tsubouchi T."/>
            <person name="Morono Y."/>
            <person name="Uchiyama I."/>
            <person name="Ito T."/>
            <person name="Fujiyama A."/>
            <person name="Inagaki F."/>
            <person name="Takami H."/>
        </authorList>
    </citation>
    <scope>NUCLEOTIDE SEQUENCE</scope>
    <source>
        <strain evidence="4">Expedition CK06-06</strain>
    </source>
</reference>
<gene>
    <name evidence="4" type="ORF">S12H4_55655</name>
</gene>
<dbReference type="GO" id="GO:0044423">
    <property type="term" value="C:virion component"/>
    <property type="evidence" value="ECO:0007669"/>
    <property type="project" value="UniProtKB-KW"/>
</dbReference>
<dbReference type="SUPFAM" id="SSF56563">
    <property type="entry name" value="Major capsid protein gp5"/>
    <property type="match status" value="1"/>
</dbReference>
<dbReference type="InterPro" id="IPR024455">
    <property type="entry name" value="Phage_capsid"/>
</dbReference>
<dbReference type="Gene3D" id="3.30.2400.10">
    <property type="entry name" value="Major capsid protein gp5"/>
    <property type="match status" value="1"/>
</dbReference>
<dbReference type="NCBIfam" id="TIGR01554">
    <property type="entry name" value="major_cap_HK97"/>
    <property type="match status" value="1"/>
</dbReference>
<dbReference type="EMBL" id="BARW01035725">
    <property type="protein sequence ID" value="GAJ22427.1"/>
    <property type="molecule type" value="Genomic_DNA"/>
</dbReference>
<feature type="non-terminal residue" evidence="4">
    <location>
        <position position="220"/>
    </location>
</feature>
<comment type="subcellular location">
    <subcellularLocation>
        <location evidence="1">Virion</location>
    </subcellularLocation>
</comment>
<protein>
    <recommendedName>
        <fullName evidence="3">Phage capsid-like C-terminal domain-containing protein</fullName>
    </recommendedName>
</protein>
<feature type="non-terminal residue" evidence="4">
    <location>
        <position position="1"/>
    </location>
</feature>
<proteinExistence type="predicted"/>
<dbReference type="InterPro" id="IPR054612">
    <property type="entry name" value="Phage_capsid-like_C"/>
</dbReference>
<name>X1VQB8_9ZZZZ</name>
<sequence length="220" mass="24032">TNNKKGVKKNTMKMTEKELDKLIAESVKKAVKPYITIDPKERAKMLGLEEEKPTGLIFEDREGRKHKAYSPKEKLFSGDTDFSVGKILRAKILGDFSDLNDVELKSAGEGIGALGGWLVPTEVSAKVIDMARNLACIMQAGAYTMPMPTPEMRLVKITGDPTAHWVAEHGEITESDWTLEPITLKSMTCGVLVRSSLELLEDAKNAGTALEGVMAKALAL</sequence>
<keyword evidence="2" id="KW-0946">Virion</keyword>
<evidence type="ECO:0000256" key="2">
    <source>
        <dbReference type="ARBA" id="ARBA00022844"/>
    </source>
</evidence>
<evidence type="ECO:0000313" key="4">
    <source>
        <dbReference type="EMBL" id="GAJ22427.1"/>
    </source>
</evidence>
<dbReference type="AlphaFoldDB" id="X1VQB8"/>
<evidence type="ECO:0000256" key="1">
    <source>
        <dbReference type="ARBA" id="ARBA00004328"/>
    </source>
</evidence>
<accession>X1VQB8</accession>
<feature type="domain" description="Phage capsid-like C-terminal" evidence="3">
    <location>
        <begin position="115"/>
        <end position="219"/>
    </location>
</feature>
<dbReference type="Pfam" id="PF05065">
    <property type="entry name" value="Phage_capsid"/>
    <property type="match status" value="1"/>
</dbReference>
<comment type="caution">
    <text evidence="4">The sequence shown here is derived from an EMBL/GenBank/DDBJ whole genome shotgun (WGS) entry which is preliminary data.</text>
</comment>
<evidence type="ECO:0000259" key="3">
    <source>
        <dbReference type="Pfam" id="PF05065"/>
    </source>
</evidence>
<organism evidence="4">
    <name type="scientific">marine sediment metagenome</name>
    <dbReference type="NCBI Taxonomy" id="412755"/>
    <lineage>
        <taxon>unclassified sequences</taxon>
        <taxon>metagenomes</taxon>
        <taxon>ecological metagenomes</taxon>
    </lineage>
</organism>